<sequence>MAVTIINMPTRIYNGTGALEVLAEEGRRLGKKALIVTTGKDMENFGLLRKVTNRLEGTGVSASVFSAVTPNPKTSEIEAGVRAFLDEKCDFLVSLGGGSSIDAAKNISMCAANGASIHDFLPQGDKVGLEKRRAVPHIAIPTTAGTGSEATKTAVVSNERNRQKYGVRHDCIYPMVSIVDPELMLTVPKSVTVDTGIDVFFHAMEGYLSNKATRFSDMVALESMRLVREHLPRVYEDGSDLDSRATMAWASTLGGIALDNAICVGIHGLGQPAGGYVDAVHGKSLCAVYYSYMKYTWQSDIPRYAEVARILGGNDGAEREAELAAASADRLRAFIRPLGLEIRLRDLGIEESMIPAIAESVLNTTRRTLECCKMEIGYDDIVAIYKEAL</sequence>
<dbReference type="RefSeq" id="WP_083051590.1">
    <property type="nucleotide sequence ID" value="NZ_MWQY01000015.1"/>
</dbReference>
<dbReference type="PANTHER" id="PTHR11496">
    <property type="entry name" value="ALCOHOL DEHYDROGENASE"/>
    <property type="match status" value="1"/>
</dbReference>
<dbReference type="Proteomes" id="UP000192343">
    <property type="component" value="Unassembled WGS sequence"/>
</dbReference>
<feature type="domain" description="Alcohol dehydrogenase iron-type/glycerol dehydrogenase GldA" evidence="3">
    <location>
        <begin position="9"/>
        <end position="181"/>
    </location>
</feature>
<keyword evidence="2" id="KW-0560">Oxidoreductase</keyword>
<dbReference type="OrthoDB" id="9815791at2"/>
<dbReference type="STRING" id="1963862.B4O97_13500"/>
<dbReference type="GO" id="GO:0046872">
    <property type="term" value="F:metal ion binding"/>
    <property type="evidence" value="ECO:0007669"/>
    <property type="project" value="InterPro"/>
</dbReference>
<dbReference type="PANTHER" id="PTHR11496:SF104">
    <property type="entry name" value="3-DEOXY-ALPHA-D-MANNO-OCTULOSONATE 8-OXIDASE"/>
    <property type="match status" value="1"/>
</dbReference>
<dbReference type="CDD" id="cd08185">
    <property type="entry name" value="Fe-ADH-like"/>
    <property type="match status" value="1"/>
</dbReference>
<proteinExistence type="inferred from homology"/>
<evidence type="ECO:0000256" key="1">
    <source>
        <dbReference type="ARBA" id="ARBA00007358"/>
    </source>
</evidence>
<evidence type="ECO:0000313" key="5">
    <source>
        <dbReference type="EMBL" id="ORC34094.1"/>
    </source>
</evidence>
<dbReference type="InterPro" id="IPR001670">
    <property type="entry name" value="ADH_Fe/GldA"/>
</dbReference>
<evidence type="ECO:0000259" key="3">
    <source>
        <dbReference type="Pfam" id="PF00465"/>
    </source>
</evidence>
<dbReference type="InterPro" id="IPR039697">
    <property type="entry name" value="Alcohol_dehydrogenase_Fe"/>
</dbReference>
<dbReference type="GO" id="GO:0004022">
    <property type="term" value="F:alcohol dehydrogenase (NAD+) activity"/>
    <property type="evidence" value="ECO:0007669"/>
    <property type="project" value="TreeGrafter"/>
</dbReference>
<feature type="domain" description="Fe-containing alcohol dehydrogenase-like C-terminal" evidence="4">
    <location>
        <begin position="192"/>
        <end position="388"/>
    </location>
</feature>
<dbReference type="PROSITE" id="PS00913">
    <property type="entry name" value="ADH_IRON_1"/>
    <property type="match status" value="1"/>
</dbReference>
<dbReference type="Pfam" id="PF25137">
    <property type="entry name" value="ADH_Fe_C"/>
    <property type="match status" value="1"/>
</dbReference>
<gene>
    <name evidence="5" type="ORF">B4O97_13500</name>
</gene>
<protein>
    <submittedName>
        <fullName evidence="5">Uncharacterized protein</fullName>
    </submittedName>
</protein>
<organism evidence="5 6">
    <name type="scientific">Marispirochaeta aestuarii</name>
    <dbReference type="NCBI Taxonomy" id="1963862"/>
    <lineage>
        <taxon>Bacteria</taxon>
        <taxon>Pseudomonadati</taxon>
        <taxon>Spirochaetota</taxon>
        <taxon>Spirochaetia</taxon>
        <taxon>Spirochaetales</taxon>
        <taxon>Spirochaetaceae</taxon>
        <taxon>Marispirochaeta</taxon>
    </lineage>
</organism>
<evidence type="ECO:0000256" key="2">
    <source>
        <dbReference type="ARBA" id="ARBA00023002"/>
    </source>
</evidence>
<evidence type="ECO:0000313" key="6">
    <source>
        <dbReference type="Proteomes" id="UP000192343"/>
    </source>
</evidence>
<evidence type="ECO:0000259" key="4">
    <source>
        <dbReference type="Pfam" id="PF25137"/>
    </source>
</evidence>
<keyword evidence="6" id="KW-1185">Reference proteome</keyword>
<dbReference type="FunFam" id="3.40.50.1970:FF:000003">
    <property type="entry name" value="Alcohol dehydrogenase, iron-containing"/>
    <property type="match status" value="1"/>
</dbReference>
<dbReference type="Pfam" id="PF00465">
    <property type="entry name" value="Fe-ADH"/>
    <property type="match status" value="1"/>
</dbReference>
<dbReference type="SUPFAM" id="SSF56796">
    <property type="entry name" value="Dehydroquinate synthase-like"/>
    <property type="match status" value="1"/>
</dbReference>
<dbReference type="EMBL" id="MWQY01000015">
    <property type="protein sequence ID" value="ORC34094.1"/>
    <property type="molecule type" value="Genomic_DNA"/>
</dbReference>
<dbReference type="Gene3D" id="3.40.50.1970">
    <property type="match status" value="1"/>
</dbReference>
<dbReference type="InterPro" id="IPR056798">
    <property type="entry name" value="ADH_Fe_C"/>
</dbReference>
<dbReference type="Gene3D" id="1.20.1090.10">
    <property type="entry name" value="Dehydroquinate synthase-like - alpha domain"/>
    <property type="match status" value="1"/>
</dbReference>
<dbReference type="AlphaFoldDB" id="A0A1Y1RVL8"/>
<dbReference type="InterPro" id="IPR018211">
    <property type="entry name" value="ADH_Fe_CS"/>
</dbReference>
<comment type="caution">
    <text evidence="5">The sequence shown here is derived from an EMBL/GenBank/DDBJ whole genome shotgun (WGS) entry which is preliminary data.</text>
</comment>
<name>A0A1Y1RVL8_9SPIO</name>
<reference evidence="5 6" key="1">
    <citation type="submission" date="2017-03" db="EMBL/GenBank/DDBJ databases">
        <title>Draft Genome sequence of Marispirochaeta sp. strain JC444.</title>
        <authorList>
            <person name="Shivani Y."/>
            <person name="Subhash Y."/>
            <person name="Sasikala C."/>
            <person name="Ramana C."/>
        </authorList>
    </citation>
    <scope>NUCLEOTIDE SEQUENCE [LARGE SCALE GENOMIC DNA]</scope>
    <source>
        <strain evidence="5 6">JC444</strain>
    </source>
</reference>
<comment type="similarity">
    <text evidence="1">Belongs to the iron-containing alcohol dehydrogenase family.</text>
</comment>
<accession>A0A1Y1RVL8</accession>